<name>A0A0D1WD25_9EURO</name>
<dbReference type="EMBL" id="KN846951">
    <property type="protein sequence ID" value="KIV86620.1"/>
    <property type="molecule type" value="Genomic_DNA"/>
</dbReference>
<gene>
    <name evidence="4" type="ORF">PV11_02220</name>
</gene>
<dbReference type="HOGENOM" id="CLU_044590_1_0_1"/>
<dbReference type="PANTHER" id="PTHR43569">
    <property type="entry name" value="AMIDOHYDROLASE"/>
    <property type="match status" value="1"/>
</dbReference>
<dbReference type="STRING" id="1016849.A0A0D1WD25"/>
<feature type="region of interest" description="Disordered" evidence="2">
    <location>
        <begin position="1"/>
        <end position="21"/>
    </location>
</feature>
<feature type="domain" description="Amidohydrolase-related" evidence="3">
    <location>
        <begin position="142"/>
        <end position="375"/>
    </location>
</feature>
<reference evidence="4 5" key="1">
    <citation type="submission" date="2015-01" db="EMBL/GenBank/DDBJ databases">
        <title>The Genome Sequence of Exophiala sideris CBS121828.</title>
        <authorList>
            <consortium name="The Broad Institute Genomics Platform"/>
            <person name="Cuomo C."/>
            <person name="de Hoog S."/>
            <person name="Gorbushina A."/>
            <person name="Stielow B."/>
            <person name="Teixiera M."/>
            <person name="Abouelleil A."/>
            <person name="Chapman S.B."/>
            <person name="Priest M."/>
            <person name="Young S.K."/>
            <person name="Wortman J."/>
            <person name="Nusbaum C."/>
            <person name="Birren B."/>
        </authorList>
    </citation>
    <scope>NUCLEOTIDE SEQUENCE [LARGE SCALE GENOMIC DNA]</scope>
    <source>
        <strain evidence="4 5">CBS 121828</strain>
    </source>
</reference>
<dbReference type="SUPFAM" id="SSF51556">
    <property type="entry name" value="Metallo-dependent hydrolases"/>
    <property type="match status" value="1"/>
</dbReference>
<dbReference type="InterPro" id="IPR052350">
    <property type="entry name" value="Metallo-dep_Lactonases"/>
</dbReference>
<evidence type="ECO:0000313" key="5">
    <source>
        <dbReference type="Proteomes" id="UP000053599"/>
    </source>
</evidence>
<proteinExistence type="inferred from homology"/>
<accession>A0A0D1WD25</accession>
<sequence>MLIPSRRKPLFGSTEPSSSESYCEMSSHELIEGDFPIIDSHIHLYAASHLPGLNWTADLPPDHVLKRQNSVNEYKKTTQSRPHLRGFVFLETDRKSGLSEHEWQGPFDEVDFLTRIVRGTPRDGEGHTAEDTKLVLGIVPWAPVPAGPEVLARYVKQVQQRCEEKWTLVKGFRYLVQDKPAGLMLQPQFIEGLQWLGDAGFSFDLGVDARSGGLHQVHEACEMMDRVYSGKTLLKIIINHLCKPNLRLTASEALGGHPDFDSWKWCVEKIASFNRAYMKLSGMFSELPPQREGSPADIASLVEQTKPWIDVVFTAFGPSRIMFGSDWPVCNVGGPGTEASWRHWHALINAILGSQGLNPEEKARVWSETAVEAYNIKTP</sequence>
<evidence type="ECO:0000256" key="1">
    <source>
        <dbReference type="ARBA" id="ARBA00038310"/>
    </source>
</evidence>
<dbReference type="InterPro" id="IPR006680">
    <property type="entry name" value="Amidohydro-rel"/>
</dbReference>
<dbReference type="Gene3D" id="3.20.20.140">
    <property type="entry name" value="Metal-dependent hydrolases"/>
    <property type="match status" value="1"/>
</dbReference>
<protein>
    <recommendedName>
        <fullName evidence="3">Amidohydrolase-related domain-containing protein</fullName>
    </recommendedName>
</protein>
<evidence type="ECO:0000256" key="2">
    <source>
        <dbReference type="SAM" id="MobiDB-lite"/>
    </source>
</evidence>
<dbReference type="InterPro" id="IPR032466">
    <property type="entry name" value="Metal_Hydrolase"/>
</dbReference>
<dbReference type="Proteomes" id="UP000053599">
    <property type="component" value="Unassembled WGS sequence"/>
</dbReference>
<dbReference type="OrthoDB" id="2135488at2759"/>
<evidence type="ECO:0000259" key="3">
    <source>
        <dbReference type="Pfam" id="PF04909"/>
    </source>
</evidence>
<comment type="similarity">
    <text evidence="1">Belongs to the metallo-dependent hydrolases superfamily.</text>
</comment>
<organism evidence="4 5">
    <name type="scientific">Exophiala sideris</name>
    <dbReference type="NCBI Taxonomy" id="1016849"/>
    <lineage>
        <taxon>Eukaryota</taxon>
        <taxon>Fungi</taxon>
        <taxon>Dikarya</taxon>
        <taxon>Ascomycota</taxon>
        <taxon>Pezizomycotina</taxon>
        <taxon>Eurotiomycetes</taxon>
        <taxon>Chaetothyriomycetidae</taxon>
        <taxon>Chaetothyriales</taxon>
        <taxon>Herpotrichiellaceae</taxon>
        <taxon>Exophiala</taxon>
    </lineage>
</organism>
<dbReference type="GO" id="GO:0016787">
    <property type="term" value="F:hydrolase activity"/>
    <property type="evidence" value="ECO:0007669"/>
    <property type="project" value="InterPro"/>
</dbReference>
<evidence type="ECO:0000313" key="4">
    <source>
        <dbReference type="EMBL" id="KIV86620.1"/>
    </source>
</evidence>
<dbReference type="PANTHER" id="PTHR43569:SF2">
    <property type="entry name" value="AMIDOHYDROLASE-RELATED DOMAIN-CONTAINING PROTEIN"/>
    <property type="match status" value="1"/>
</dbReference>
<dbReference type="Pfam" id="PF04909">
    <property type="entry name" value="Amidohydro_2"/>
    <property type="match status" value="1"/>
</dbReference>
<dbReference type="AlphaFoldDB" id="A0A0D1WD25"/>